<organism evidence="6 7">
    <name type="scientific">Anaeramoeba flamelloides</name>
    <dbReference type="NCBI Taxonomy" id="1746091"/>
    <lineage>
        <taxon>Eukaryota</taxon>
        <taxon>Metamonada</taxon>
        <taxon>Anaeramoebidae</taxon>
        <taxon>Anaeramoeba</taxon>
    </lineage>
</organism>
<evidence type="ECO:0000256" key="1">
    <source>
        <dbReference type="ARBA" id="ARBA00022658"/>
    </source>
</evidence>
<feature type="domain" description="Ras-GEF" evidence="4">
    <location>
        <begin position="251"/>
        <end position="497"/>
    </location>
</feature>
<name>A0ABQ8YA58_9EUKA</name>
<feature type="compositionally biased region" description="Basic and acidic residues" evidence="3">
    <location>
        <begin position="16"/>
        <end position="37"/>
    </location>
</feature>
<dbReference type="CDD" id="cd06224">
    <property type="entry name" value="REM"/>
    <property type="match status" value="1"/>
</dbReference>
<feature type="compositionally biased region" description="Polar residues" evidence="3">
    <location>
        <begin position="1"/>
        <end position="15"/>
    </location>
</feature>
<dbReference type="InterPro" id="IPR000651">
    <property type="entry name" value="Ras-like_Gua-exchang_fac_N"/>
</dbReference>
<dbReference type="Pfam" id="PF00617">
    <property type="entry name" value="RasGEF"/>
    <property type="match status" value="2"/>
</dbReference>
<protein>
    <submittedName>
        <fullName evidence="6">Guanine nucleotide exchange factor</fullName>
    </submittedName>
</protein>
<evidence type="ECO:0000313" key="7">
    <source>
        <dbReference type="Proteomes" id="UP001150062"/>
    </source>
</evidence>
<dbReference type="Gene3D" id="1.10.840.10">
    <property type="entry name" value="Ras guanine-nucleotide exchange factors catalytic domain"/>
    <property type="match status" value="2"/>
</dbReference>
<evidence type="ECO:0000313" key="6">
    <source>
        <dbReference type="EMBL" id="KAJ6241693.1"/>
    </source>
</evidence>
<dbReference type="InterPro" id="IPR008937">
    <property type="entry name" value="Ras-like_GEF"/>
</dbReference>
<dbReference type="SMART" id="SM00229">
    <property type="entry name" value="RasGEFN"/>
    <property type="match status" value="2"/>
</dbReference>
<dbReference type="PANTHER" id="PTHR23113:SF368">
    <property type="entry name" value="CELL DIVISION CONTROL PROTEIN 25"/>
    <property type="match status" value="1"/>
</dbReference>
<accession>A0ABQ8YA58</accession>
<feature type="region of interest" description="Disordered" evidence="3">
    <location>
        <begin position="581"/>
        <end position="605"/>
    </location>
</feature>
<feature type="domain" description="Ras-GEF" evidence="4">
    <location>
        <begin position="779"/>
        <end position="1016"/>
    </location>
</feature>
<gene>
    <name evidence="6" type="ORF">M0813_00397</name>
</gene>
<dbReference type="PANTHER" id="PTHR23113">
    <property type="entry name" value="GUANINE NUCLEOTIDE EXCHANGE FACTOR"/>
    <property type="match status" value="1"/>
</dbReference>
<dbReference type="Proteomes" id="UP001150062">
    <property type="component" value="Unassembled WGS sequence"/>
</dbReference>
<feature type="compositionally biased region" description="Low complexity" evidence="3">
    <location>
        <begin position="581"/>
        <end position="590"/>
    </location>
</feature>
<dbReference type="EMBL" id="JAOAOG010000191">
    <property type="protein sequence ID" value="KAJ6241693.1"/>
    <property type="molecule type" value="Genomic_DNA"/>
</dbReference>
<evidence type="ECO:0000256" key="3">
    <source>
        <dbReference type="SAM" id="MobiDB-lite"/>
    </source>
</evidence>
<keyword evidence="1 2" id="KW-0344">Guanine-nucleotide releasing factor</keyword>
<feature type="domain" description="N-terminal Ras-GEF" evidence="5">
    <location>
        <begin position="78"/>
        <end position="213"/>
    </location>
</feature>
<dbReference type="SMART" id="SM00147">
    <property type="entry name" value="RasGEF"/>
    <property type="match status" value="2"/>
</dbReference>
<sequence>MSSILENNKQPQDIKQTFEKGQIPKEKEKEKQQEKEYDPNSLEFLFQKPLHSFNDQLMKRELTENKTKIGLIGMTKKNELEIRQCTFDVLFDKLVYEPKISIKIYKRLLLVYPTFTTKKQFFGALVRRFHYVPETEESILKNAIETEYRYLKGNSNKKRVIQLLEVWIDYQREDFREDQEWTKSVVVPFVKEHVLPTNQKVGKRIILIVIKNKYQEESARINKYKSEVPSTGYPVCQVPKEVHKLQLGDLSAIEIARQITLMDCQQFTRIPIREFIACEWDNPKQLDLVGYSLNQYISQFHNWINLIVSSVMANNKPDLRAHMIDLWCNVGLELLKIRNFNALFATVAGLQSHPIARLDDTWKLVGNETKRILSKLLRATSKQNCYKKYRELIKDGNLPTLPFLDLLNYQISLIKYKKSDFIQNNTTNIVINNNGKQNGLINLRKFIKMGKIIEKILHFQTSVYHFYKLIEVRRIFKSVPILNEEEQMERSKKIEKQSDMFSNQFLFRYSQPANKKPNNNSTTNNLNKYDGDRACWDIKLRQPIVKSNLILRDTLKENGNFIKQFEQIDPGNLLVEYHLKNSTDNNNNNKNNKDDENNGSNHKSNTKMVIIGGTLKALVEHLTPIRSSNTSFLQTFLLTYRDFTDSVKFLEMLKERYLIKPPTEFNEKQCGNFNELVAKPIKLRIITVLHTWLKFHFHDFTKNPFLIQCLEEFVENIILKDVDMKKSGLMVKAILKKMLNNPQKYDYRQSKQYSTSFNTEIPKPILPKDLNNLSLLEIDNVEFARQLTLIEFDLYCKIEPKECLKQAWTKTKKETLAPNIIKMTQFFNSLSNWIATEMVSIENVKVRAQLMTKLIKLAYQCKKIGNFNSIQEISAGLNISSVFRLKKTKELLSNKSKQIWKHTAEIVHRRNNFRLMREMISKIDPPALPYVGMYLTDLVFVDEGNPDTILSMNRAELINFDKFRRTSEIIKQIQQFQQTPYYFKEVPQIRDWILRNTNKIYNTKDIYKQSLIIEPRESKN</sequence>
<evidence type="ECO:0000256" key="2">
    <source>
        <dbReference type="PROSITE-ProRule" id="PRU00168"/>
    </source>
</evidence>
<dbReference type="PROSITE" id="PS50009">
    <property type="entry name" value="RASGEF_CAT"/>
    <property type="match status" value="2"/>
</dbReference>
<dbReference type="InterPro" id="IPR023578">
    <property type="entry name" value="Ras_GEF_dom_sf"/>
</dbReference>
<dbReference type="SUPFAM" id="SSF48366">
    <property type="entry name" value="Ras GEF"/>
    <property type="match status" value="2"/>
</dbReference>
<dbReference type="Pfam" id="PF00618">
    <property type="entry name" value="RasGEF_N"/>
    <property type="match status" value="2"/>
</dbReference>
<proteinExistence type="predicted"/>
<keyword evidence="7" id="KW-1185">Reference proteome</keyword>
<comment type="caution">
    <text evidence="6">The sequence shown here is derived from an EMBL/GenBank/DDBJ whole genome shotgun (WGS) entry which is preliminary data.</text>
</comment>
<evidence type="ECO:0000259" key="4">
    <source>
        <dbReference type="PROSITE" id="PS50009"/>
    </source>
</evidence>
<feature type="region of interest" description="Disordered" evidence="3">
    <location>
        <begin position="1"/>
        <end position="37"/>
    </location>
</feature>
<dbReference type="Gene3D" id="1.20.870.10">
    <property type="entry name" value="Son of sevenless (SoS) protein Chain: S domain 1"/>
    <property type="match status" value="2"/>
</dbReference>
<feature type="domain" description="N-terminal Ras-GEF" evidence="5">
    <location>
        <begin position="606"/>
        <end position="739"/>
    </location>
</feature>
<reference evidence="6" key="1">
    <citation type="submission" date="2022-08" db="EMBL/GenBank/DDBJ databases">
        <title>Novel sulfate-reducing endosymbionts in the free-living metamonad Anaeramoeba.</title>
        <authorList>
            <person name="Jerlstrom-Hultqvist J."/>
            <person name="Cepicka I."/>
            <person name="Gallot-Lavallee L."/>
            <person name="Salas-Leiva D."/>
            <person name="Curtis B.A."/>
            <person name="Zahonova K."/>
            <person name="Pipaliya S."/>
            <person name="Dacks J."/>
            <person name="Roger A.J."/>
        </authorList>
    </citation>
    <scope>NUCLEOTIDE SEQUENCE</scope>
    <source>
        <strain evidence="6">Schooner1</strain>
    </source>
</reference>
<dbReference type="CDD" id="cd00155">
    <property type="entry name" value="RasGEF"/>
    <property type="match status" value="1"/>
</dbReference>
<dbReference type="PROSITE" id="PS50212">
    <property type="entry name" value="RASGEF_NTER"/>
    <property type="match status" value="2"/>
</dbReference>
<evidence type="ECO:0000259" key="5">
    <source>
        <dbReference type="PROSITE" id="PS50212"/>
    </source>
</evidence>
<dbReference type="InterPro" id="IPR036964">
    <property type="entry name" value="RASGEF_cat_dom_sf"/>
</dbReference>
<dbReference type="InterPro" id="IPR001895">
    <property type="entry name" value="RASGEF_cat_dom"/>
</dbReference>